<name>A0A4Z2GPP1_9TELE</name>
<accession>A0A4Z2GPP1</accession>
<comment type="caution">
    <text evidence="1">The sequence shown here is derived from an EMBL/GenBank/DDBJ whole genome shotgun (WGS) entry which is preliminary data.</text>
</comment>
<evidence type="ECO:0000313" key="2">
    <source>
        <dbReference type="Proteomes" id="UP000314294"/>
    </source>
</evidence>
<sequence length="158" mass="17509">MCKNYLYLHLRRHLADVTPYRTAASVPLALCRCAEPPLFHRLGLPGPAFTSELLLARGRSWLEEDSSGSDISASNSWLSCSASNALAGAAAAGTESCNIEIATGEGIVKRRHSFTRGPTWIIDVRAVLQKHRYWTCFRFPSIQALCRVVSPFSFLLFH</sequence>
<proteinExistence type="predicted"/>
<reference evidence="1 2" key="1">
    <citation type="submission" date="2019-03" db="EMBL/GenBank/DDBJ databases">
        <title>First draft genome of Liparis tanakae, snailfish: a comprehensive survey of snailfish specific genes.</title>
        <authorList>
            <person name="Kim W."/>
            <person name="Song I."/>
            <person name="Jeong J.-H."/>
            <person name="Kim D."/>
            <person name="Kim S."/>
            <person name="Ryu S."/>
            <person name="Song J.Y."/>
            <person name="Lee S.K."/>
        </authorList>
    </citation>
    <scope>NUCLEOTIDE SEQUENCE [LARGE SCALE GENOMIC DNA]</scope>
    <source>
        <tissue evidence="1">Muscle</tissue>
    </source>
</reference>
<dbReference type="AlphaFoldDB" id="A0A4Z2GPP1"/>
<dbReference type="Proteomes" id="UP000314294">
    <property type="component" value="Unassembled WGS sequence"/>
</dbReference>
<evidence type="ECO:0000313" key="1">
    <source>
        <dbReference type="EMBL" id="TNN55319.1"/>
    </source>
</evidence>
<dbReference type="EMBL" id="SRLO01000459">
    <property type="protein sequence ID" value="TNN55319.1"/>
    <property type="molecule type" value="Genomic_DNA"/>
</dbReference>
<keyword evidence="2" id="KW-1185">Reference proteome</keyword>
<gene>
    <name evidence="1" type="ORF">EYF80_034451</name>
</gene>
<organism evidence="1 2">
    <name type="scientific">Liparis tanakae</name>
    <name type="common">Tanaka's snailfish</name>
    <dbReference type="NCBI Taxonomy" id="230148"/>
    <lineage>
        <taxon>Eukaryota</taxon>
        <taxon>Metazoa</taxon>
        <taxon>Chordata</taxon>
        <taxon>Craniata</taxon>
        <taxon>Vertebrata</taxon>
        <taxon>Euteleostomi</taxon>
        <taxon>Actinopterygii</taxon>
        <taxon>Neopterygii</taxon>
        <taxon>Teleostei</taxon>
        <taxon>Neoteleostei</taxon>
        <taxon>Acanthomorphata</taxon>
        <taxon>Eupercaria</taxon>
        <taxon>Perciformes</taxon>
        <taxon>Cottioidei</taxon>
        <taxon>Cottales</taxon>
        <taxon>Liparidae</taxon>
        <taxon>Liparis</taxon>
    </lineage>
</organism>
<protein>
    <submittedName>
        <fullName evidence="1">Uncharacterized protein</fullName>
    </submittedName>
</protein>